<evidence type="ECO:0000313" key="1">
    <source>
        <dbReference type="EMBL" id="ORA37252.1"/>
    </source>
</evidence>
<dbReference type="EMBL" id="MVHF01000006">
    <property type="protein sequence ID" value="ORA37252.1"/>
    <property type="molecule type" value="Genomic_DNA"/>
</dbReference>
<reference evidence="1 2" key="1">
    <citation type="submission" date="2017-02" db="EMBL/GenBank/DDBJ databases">
        <title>The new phylogeny of genus Mycobacterium.</title>
        <authorList>
            <person name="Tortoli E."/>
            <person name="Trovato A."/>
            <person name="Cirillo D.M."/>
        </authorList>
    </citation>
    <scope>NUCLEOTIDE SEQUENCE [LARGE SCALE GENOMIC DNA]</scope>
    <source>
        <strain evidence="1 2">RW6</strain>
    </source>
</reference>
<evidence type="ECO:0000313" key="2">
    <source>
        <dbReference type="Proteomes" id="UP000192448"/>
    </source>
</evidence>
<comment type="caution">
    <text evidence="1">The sequence shown here is derived from an EMBL/GenBank/DDBJ whole genome shotgun (WGS) entry which is preliminary data.</text>
</comment>
<sequence>MIRRVNVAIALITLLVSVLVACDKHDWKHVQGAPSLRPAFGARVTDGQLQIWMGSRCDHAREVNLEFTPGTTLVLSAPEHHWVSVDRLTLGGPYPGLRVTEPLPDEFDWHTAEKLKIWVNGDPGSLGAQTNLAVVREESAKHPDDTYWFQDVGWLNPAQVAEQDAKTFLALCTPDPAYKSPVPTVFGVRETDGLLRIWTGSPCPGTIAATVIFEPSGVELVLNARNGTGVDFQRYTVGEPIADMEVSRALPKDFDWTGQRELQLSLSRTDPGTGPQRVDLGVVRAESANHPADTYYFQGIGWLNPAQVAEQDGKTFLATCTRDPKK</sequence>
<dbReference type="AlphaFoldDB" id="A0A1X0B4I5"/>
<keyword evidence="2" id="KW-1185">Reference proteome</keyword>
<protein>
    <submittedName>
        <fullName evidence="1">Uncharacterized protein</fullName>
    </submittedName>
</protein>
<accession>A0A1X0B4I5</accession>
<organism evidence="1 2">
    <name type="scientific">Mycobacterium aquaticum</name>
    <dbReference type="NCBI Taxonomy" id="1927124"/>
    <lineage>
        <taxon>Bacteria</taxon>
        <taxon>Bacillati</taxon>
        <taxon>Actinomycetota</taxon>
        <taxon>Actinomycetes</taxon>
        <taxon>Mycobacteriales</taxon>
        <taxon>Mycobacteriaceae</taxon>
        <taxon>Mycobacterium</taxon>
    </lineage>
</organism>
<dbReference type="OrthoDB" id="4545136at2"/>
<gene>
    <name evidence="1" type="ORF">BST13_08915</name>
</gene>
<dbReference type="Proteomes" id="UP000192448">
    <property type="component" value="Unassembled WGS sequence"/>
</dbReference>
<dbReference type="RefSeq" id="WP_083162726.1">
    <property type="nucleotide sequence ID" value="NZ_MVHF01000006.1"/>
</dbReference>
<dbReference type="PROSITE" id="PS51257">
    <property type="entry name" value="PROKAR_LIPOPROTEIN"/>
    <property type="match status" value="1"/>
</dbReference>
<name>A0A1X0B4I5_9MYCO</name>
<proteinExistence type="predicted"/>